<dbReference type="PROSITE" id="PS51128">
    <property type="entry name" value="ZF_DKSA_2"/>
    <property type="match status" value="1"/>
</dbReference>
<dbReference type="PANTHER" id="PTHR33823">
    <property type="entry name" value="RNA POLYMERASE-BINDING TRANSCRIPTION FACTOR DKSA-RELATED"/>
    <property type="match status" value="1"/>
</dbReference>
<feature type="domain" description="Zinc finger DksA/TraR C4-type" evidence="5">
    <location>
        <begin position="85"/>
        <end position="112"/>
    </location>
</feature>
<comment type="caution">
    <text evidence="6">The sequence shown here is derived from an EMBL/GenBank/DDBJ whole genome shotgun (WGS) entry which is preliminary data.</text>
</comment>
<dbReference type="InterPro" id="IPR014240">
    <property type="entry name" value="YteA"/>
</dbReference>
<organism evidence="6 7">
    <name type="scientific">Brevibacillus fulvus</name>
    <dbReference type="NCBI Taxonomy" id="1125967"/>
    <lineage>
        <taxon>Bacteria</taxon>
        <taxon>Bacillati</taxon>
        <taxon>Bacillota</taxon>
        <taxon>Bacilli</taxon>
        <taxon>Bacillales</taxon>
        <taxon>Paenibacillaceae</taxon>
        <taxon>Brevibacillus</taxon>
    </lineage>
</organism>
<dbReference type="Gene3D" id="1.20.120.910">
    <property type="entry name" value="DksA, coiled-coil domain"/>
    <property type="match status" value="1"/>
</dbReference>
<dbReference type="GO" id="GO:0008270">
    <property type="term" value="F:zinc ion binding"/>
    <property type="evidence" value="ECO:0007669"/>
    <property type="project" value="UniProtKB-KW"/>
</dbReference>
<dbReference type="PANTHER" id="PTHR33823:SF4">
    <property type="entry name" value="GENERAL STRESS PROTEIN 16O"/>
    <property type="match status" value="1"/>
</dbReference>
<evidence type="ECO:0000313" key="6">
    <source>
        <dbReference type="EMBL" id="MBM7589341.1"/>
    </source>
</evidence>
<keyword evidence="2" id="KW-0863">Zinc-finger</keyword>
<dbReference type="NCBIfam" id="TIGR02890">
    <property type="entry name" value="bacill_yteA"/>
    <property type="match status" value="1"/>
</dbReference>
<name>A0A938XZL8_9BACL</name>
<dbReference type="InterPro" id="IPR037187">
    <property type="entry name" value="DnaK_N"/>
</dbReference>
<evidence type="ECO:0000259" key="5">
    <source>
        <dbReference type="Pfam" id="PF01258"/>
    </source>
</evidence>
<comment type="caution">
    <text evidence="4">Lacks conserved residue(s) required for the propagation of feature annotation.</text>
</comment>
<sequence>MDKQKLAYFKQRLMDEKTDVEQRIQLNYSLEEQMSDSFHEFSMYDNHPADIGTEMFEREKDLALYSLDRETLREIDQALERIEQGTYGVCTVCGEPIPEERLEAFPMAMTCKEHAPAPNINHERPVEEEFLQPPFGRSSLDDRADANFFDGEDAWQIVEKFGTSETPFSFADNRKTDYNEMYIESNEPDGFVEPVEELGYTDITGYHGPDSVQFMRSGLYESYMNRHEGKGNFIDYETYLQERAEGEPDE</sequence>
<dbReference type="InterPro" id="IPR000962">
    <property type="entry name" value="Znf_DskA_TraR"/>
</dbReference>
<dbReference type="RefSeq" id="WP_204517067.1">
    <property type="nucleotide sequence ID" value="NZ_BAABIN010000015.1"/>
</dbReference>
<evidence type="ECO:0000256" key="2">
    <source>
        <dbReference type="ARBA" id="ARBA00022771"/>
    </source>
</evidence>
<protein>
    <submittedName>
        <fullName evidence="6">YteA family regulatory protein</fullName>
    </submittedName>
</protein>
<gene>
    <name evidence="6" type="ORF">JOD01_000939</name>
</gene>
<keyword evidence="3" id="KW-0862">Zinc</keyword>
<dbReference type="Proteomes" id="UP000717624">
    <property type="component" value="Unassembled WGS sequence"/>
</dbReference>
<proteinExistence type="predicted"/>
<dbReference type="EMBL" id="JAFBEB010000002">
    <property type="protein sequence ID" value="MBM7589341.1"/>
    <property type="molecule type" value="Genomic_DNA"/>
</dbReference>
<accession>A0A938XZL8</accession>
<evidence type="ECO:0000256" key="3">
    <source>
        <dbReference type="ARBA" id="ARBA00022833"/>
    </source>
</evidence>
<evidence type="ECO:0000256" key="1">
    <source>
        <dbReference type="ARBA" id="ARBA00022723"/>
    </source>
</evidence>
<evidence type="ECO:0000256" key="4">
    <source>
        <dbReference type="PROSITE-ProRule" id="PRU00510"/>
    </source>
</evidence>
<reference evidence="6" key="1">
    <citation type="submission" date="2021-01" db="EMBL/GenBank/DDBJ databases">
        <title>Genomic Encyclopedia of Type Strains, Phase IV (KMG-IV): sequencing the most valuable type-strain genomes for metagenomic binning, comparative biology and taxonomic classification.</title>
        <authorList>
            <person name="Goeker M."/>
        </authorList>
    </citation>
    <scope>NUCLEOTIDE SEQUENCE</scope>
    <source>
        <strain evidence="6">DSM 25523</strain>
    </source>
</reference>
<keyword evidence="7" id="KW-1185">Reference proteome</keyword>
<evidence type="ECO:0000313" key="7">
    <source>
        <dbReference type="Proteomes" id="UP000717624"/>
    </source>
</evidence>
<dbReference type="Pfam" id="PF01258">
    <property type="entry name" value="zf-dskA_traR"/>
    <property type="match status" value="1"/>
</dbReference>
<dbReference type="AlphaFoldDB" id="A0A938XZL8"/>
<dbReference type="SUPFAM" id="SSF57716">
    <property type="entry name" value="Glucocorticoid receptor-like (DNA-binding domain)"/>
    <property type="match status" value="1"/>
</dbReference>
<keyword evidence="1" id="KW-0479">Metal-binding</keyword>
<dbReference type="SUPFAM" id="SSF109635">
    <property type="entry name" value="DnaK suppressor protein DksA, alpha-hairpin domain"/>
    <property type="match status" value="1"/>
</dbReference>